<dbReference type="Proteomes" id="UP000010087">
    <property type="component" value="Chromosome 1"/>
</dbReference>
<sequence length="90" mass="10126">MNNEAVAMPAVVSPAATMTRLLLRSRPLSMEFLELLRFKQPERDGHEGTNHERCHSRMSVSNQNVIICLGILTTCLDYVLKLIRCVGNLT</sequence>
<dbReference type="AlphaFoldDB" id="A0A0H3HMY4"/>
<dbReference type="EMBL" id="CP002833">
    <property type="protein sequence ID" value="AFI66285.1"/>
    <property type="molecule type" value="Genomic_DNA"/>
</dbReference>
<reference evidence="1 2" key="1">
    <citation type="journal article" date="2012" name="PLoS ONE">
        <title>Evolution of Burkholderia pseudomallei in recurrent melioidosis.</title>
        <authorList>
            <person name="Hayden H.S."/>
            <person name="Lim R."/>
            <person name="Brittnacher M.J."/>
            <person name="Sims E.H."/>
            <person name="Ramage E.R."/>
            <person name="Fong C."/>
            <person name="Wu Z."/>
            <person name="Crist E."/>
            <person name="Chang J."/>
            <person name="Zhou Y."/>
            <person name="Radey M."/>
            <person name="Rohmer L."/>
            <person name="Haugen E."/>
            <person name="Gillett W."/>
            <person name="Wuthiekanun V."/>
            <person name="Peacock S.J."/>
            <person name="Kaul R."/>
            <person name="Miller S.I."/>
            <person name="Manoil C."/>
            <person name="Jacobs M.A."/>
        </authorList>
    </citation>
    <scope>NUCLEOTIDE SEQUENCE [LARGE SCALE GENOMIC DNA]</scope>
    <source>
        <strain evidence="1 2">1026b</strain>
    </source>
</reference>
<gene>
    <name evidence="1" type="ordered locus">BP1026B_I1658</name>
</gene>
<accession>A0A0H3HMY4</accession>
<dbReference type="KEGG" id="bpz:BP1026B_I1658"/>
<protein>
    <submittedName>
        <fullName evidence="1">Uncharacterized protein</fullName>
    </submittedName>
</protein>
<proteinExistence type="predicted"/>
<evidence type="ECO:0000313" key="1">
    <source>
        <dbReference type="EMBL" id="AFI66285.1"/>
    </source>
</evidence>
<name>A0A0H3HMY4_BURP2</name>
<evidence type="ECO:0000313" key="2">
    <source>
        <dbReference type="Proteomes" id="UP000010087"/>
    </source>
</evidence>
<organism evidence="1 2">
    <name type="scientific">Burkholderia pseudomallei (strain 1026b)</name>
    <dbReference type="NCBI Taxonomy" id="884204"/>
    <lineage>
        <taxon>Bacteria</taxon>
        <taxon>Pseudomonadati</taxon>
        <taxon>Pseudomonadota</taxon>
        <taxon>Betaproteobacteria</taxon>
        <taxon>Burkholderiales</taxon>
        <taxon>Burkholderiaceae</taxon>
        <taxon>Burkholderia</taxon>
        <taxon>pseudomallei group</taxon>
    </lineage>
</organism>